<protein>
    <submittedName>
        <fullName evidence="1">Uncharacterized protein</fullName>
    </submittedName>
</protein>
<dbReference type="PATRIC" id="fig|1048834.4.peg.1683"/>
<proteinExistence type="predicted"/>
<evidence type="ECO:0000313" key="1">
    <source>
        <dbReference type="EMBL" id="AEJ43697.1"/>
    </source>
</evidence>
<dbReference type="AlphaFoldDB" id="F8ICN2"/>
<sequence>MEEVIKYDPNQYALIERERLERLERVAECARDIAYSMPEFFDPRYYEYRVSGEDMEDLIAAVCELDQKDWDFTIRNAAGDAWRIRYHAQPIRGVIRARAQVQGDGWGSVTWNRLADRYGWEQETSPNEGGCWICHRTTGNDWLFSIEYDCHVHRSCLERATPDEEVEIIRRELGIEQQSDAPNS</sequence>
<dbReference type="EMBL" id="CP002902">
    <property type="protein sequence ID" value="AEJ43697.1"/>
    <property type="molecule type" value="Genomic_DNA"/>
</dbReference>
<dbReference type="RefSeq" id="WP_014464561.1">
    <property type="nucleotide sequence ID" value="NC_017167.1"/>
</dbReference>
<name>F8ICN2_ALIAT</name>
<dbReference type="Proteomes" id="UP000000292">
    <property type="component" value="Chromosome"/>
</dbReference>
<reference evidence="2" key="2">
    <citation type="submission" date="2011-06" db="EMBL/GenBank/DDBJ databases">
        <title>The complete genome sequence of Alicyclobacillus acidocaldarius sp. Tc-4-1.</title>
        <authorList>
            <person name="Chen Y."/>
            <person name="He Y."/>
            <person name="Dong Z."/>
            <person name="Hu S."/>
        </authorList>
    </citation>
    <scope>NUCLEOTIDE SEQUENCE [LARGE SCALE GENOMIC DNA]</scope>
    <source>
        <strain evidence="2">Tc-4-1</strain>
    </source>
</reference>
<reference evidence="1 2" key="1">
    <citation type="journal article" date="2011" name="J. Bacteriol.">
        <title>Complete Genome Sequence of Alicyclobacillus acidocaldarius Strain Tc-4-1.</title>
        <authorList>
            <person name="Chen Y."/>
            <person name="He Y."/>
            <person name="Zhang B."/>
            <person name="Yang J."/>
            <person name="Li W."/>
            <person name="Dong Z."/>
            <person name="Hu S."/>
        </authorList>
    </citation>
    <scope>NUCLEOTIDE SEQUENCE [LARGE SCALE GENOMIC DNA]</scope>
    <source>
        <strain evidence="1 2">Tc-4-1</strain>
    </source>
</reference>
<dbReference type="STRING" id="1048834.TC41_1774"/>
<dbReference type="KEGG" id="aad:TC41_1774"/>
<evidence type="ECO:0000313" key="2">
    <source>
        <dbReference type="Proteomes" id="UP000000292"/>
    </source>
</evidence>
<organism evidence="1 2">
    <name type="scientific">Alicyclobacillus acidocaldarius (strain Tc-4-1)</name>
    <name type="common">Bacillus acidocaldarius</name>
    <dbReference type="NCBI Taxonomy" id="1048834"/>
    <lineage>
        <taxon>Bacteria</taxon>
        <taxon>Bacillati</taxon>
        <taxon>Bacillota</taxon>
        <taxon>Bacilli</taxon>
        <taxon>Bacillales</taxon>
        <taxon>Alicyclobacillaceae</taxon>
        <taxon>Alicyclobacillus</taxon>
    </lineage>
</organism>
<accession>F8ICN2</accession>
<dbReference type="HOGENOM" id="CLU_1465303_0_0_9"/>
<gene>
    <name evidence="1" type="ordered locus">TC41_1774</name>
</gene>